<feature type="domain" description="Pvc16 N-terminal" evidence="1">
    <location>
        <begin position="15"/>
        <end position="196"/>
    </location>
</feature>
<dbReference type="Pfam" id="PF14065">
    <property type="entry name" value="Pvc16_N"/>
    <property type="match status" value="1"/>
</dbReference>
<proteinExistence type="predicted"/>
<reference evidence="2 3" key="1">
    <citation type="submission" date="2021-04" db="EMBL/GenBank/DDBJ databases">
        <title>Genome analysis of Polyangium sp.</title>
        <authorList>
            <person name="Li Y."/>
            <person name="Wang J."/>
        </authorList>
    </citation>
    <scope>NUCLEOTIDE SEQUENCE [LARGE SCALE GENOMIC DNA]</scope>
    <source>
        <strain evidence="2 3">SDU14</strain>
    </source>
</reference>
<gene>
    <name evidence="2" type="ORF">KEG57_17020</name>
</gene>
<dbReference type="Proteomes" id="UP001151081">
    <property type="component" value="Unassembled WGS sequence"/>
</dbReference>
<accession>A0A9X3X175</accession>
<sequence length="209" mass="23257">MRFVASFYAIHSVADSLASYLRYAYQADQAKPEHSSLLPSCDFAVLSSGEMGDVGEGEDAPVKPRVSLYMYRATVNEHLRNQPLGARPSDAPPPLALDLHFLLTVWSDKVEDELRIMGWTMLKLHTHQILGASDLTEEGKFGPDEVIHVIPAELSNEDLMRIWDAIRRPYCLSASYIARVVRLEDLGTYDPAKPVLARRFEVQGKGGGS</sequence>
<protein>
    <submittedName>
        <fullName evidence="2">DUF4255 domain-containing protein</fullName>
    </submittedName>
</protein>
<comment type="caution">
    <text evidence="2">The sequence shown here is derived from an EMBL/GenBank/DDBJ whole genome shotgun (WGS) entry which is preliminary data.</text>
</comment>
<keyword evidence="3" id="KW-1185">Reference proteome</keyword>
<dbReference type="EMBL" id="JAGTJJ010000007">
    <property type="protein sequence ID" value="MDC3982224.1"/>
    <property type="molecule type" value="Genomic_DNA"/>
</dbReference>
<name>A0A9X3X175_9BACT</name>
<evidence type="ECO:0000259" key="1">
    <source>
        <dbReference type="Pfam" id="PF14065"/>
    </source>
</evidence>
<dbReference type="InterPro" id="IPR025351">
    <property type="entry name" value="Pvc16_N"/>
</dbReference>
<evidence type="ECO:0000313" key="3">
    <source>
        <dbReference type="Proteomes" id="UP001151081"/>
    </source>
</evidence>
<evidence type="ECO:0000313" key="2">
    <source>
        <dbReference type="EMBL" id="MDC3982224.1"/>
    </source>
</evidence>
<dbReference type="AlphaFoldDB" id="A0A9X3X175"/>
<organism evidence="2 3">
    <name type="scientific">Polyangium jinanense</name>
    <dbReference type="NCBI Taxonomy" id="2829994"/>
    <lineage>
        <taxon>Bacteria</taxon>
        <taxon>Pseudomonadati</taxon>
        <taxon>Myxococcota</taxon>
        <taxon>Polyangia</taxon>
        <taxon>Polyangiales</taxon>
        <taxon>Polyangiaceae</taxon>
        <taxon>Polyangium</taxon>
    </lineage>
</organism>